<dbReference type="GO" id="GO:0005975">
    <property type="term" value="P:carbohydrate metabolic process"/>
    <property type="evidence" value="ECO:0007669"/>
    <property type="project" value="InterPro"/>
</dbReference>
<dbReference type="UniPathway" id="UPA00629">
    <property type="reaction ID" value="UER00684"/>
</dbReference>
<evidence type="ECO:0000256" key="4">
    <source>
        <dbReference type="HAMAP-Rule" id="MF_01241"/>
    </source>
</evidence>
<feature type="active site" description="Proton acceptor; for enolization step" evidence="4">
    <location>
        <position position="67"/>
    </location>
</feature>
<name>A0A2S7N2R7_9BACI</name>
<comment type="function">
    <text evidence="4">Catalyzes the reversible isomerization-deamination of glucosamine 6-phosphate (GlcN6P) to form fructose 6-phosphate (Fru6P) and ammonium ion.</text>
</comment>
<dbReference type="PANTHER" id="PTHR11280">
    <property type="entry name" value="GLUCOSAMINE-6-PHOSPHATE ISOMERASE"/>
    <property type="match status" value="1"/>
</dbReference>
<evidence type="ECO:0000259" key="5">
    <source>
        <dbReference type="Pfam" id="PF01182"/>
    </source>
</evidence>
<dbReference type="RefSeq" id="WP_104848744.1">
    <property type="nucleotide sequence ID" value="NZ_PKOZ01000002.1"/>
</dbReference>
<sequence length="242" mass="26837">MKIIVVEDYNEMSKKAAEILIKKVQEKPNAVLGLATGSTPVGLYKELIEDNQKNGTSYKDIHTVNLDEYIGLPKEDKNSYYTFMRENLFNQLTIPEEHTNIPNGNNQDLLEECDRYEKIIDALGQVDLQILGIGSNGHIGFNEPGSSFTGQTHIIDLKESTRQANARFFESIDEVPKQAITMGIGTIMKSKEILLLASGTAKAEAIRGTIHGEVTEDLPASILQTHPNVTLIVDKEAYSLCE</sequence>
<feature type="active site" description="For ring-opening step" evidence="4">
    <location>
        <position position="136"/>
    </location>
</feature>
<feature type="active site" description="Proton acceptor; for ring-opening step" evidence="4">
    <location>
        <position position="138"/>
    </location>
</feature>
<dbReference type="OrthoDB" id="9791139at2"/>
<evidence type="ECO:0000313" key="6">
    <source>
        <dbReference type="EMBL" id="PQD96317.1"/>
    </source>
</evidence>
<gene>
    <name evidence="4 6" type="primary">nagB</name>
    <name evidence="6" type="ORF">CYL18_06750</name>
</gene>
<dbReference type="PROSITE" id="PS01161">
    <property type="entry name" value="GLC_GALNAC_ISOMERASE"/>
    <property type="match status" value="1"/>
</dbReference>
<reference evidence="6 7" key="1">
    <citation type="submission" date="2017-12" db="EMBL/GenBank/DDBJ databases">
        <title>Taxonomic description and draft genome of Pradoshia cofamensis Gen. nov., sp. nov., a thermotolerant bacillale isolated from anterior gut of earthworm Eisenia fetida.</title>
        <authorList>
            <person name="Saha T."/>
            <person name="Chakraborty R."/>
        </authorList>
    </citation>
    <scope>NUCLEOTIDE SEQUENCE [LARGE SCALE GENOMIC DNA]</scope>
    <source>
        <strain evidence="6 7">EAG3</strain>
    </source>
</reference>
<dbReference type="EC" id="3.5.99.6" evidence="4"/>
<organism evidence="6 7">
    <name type="scientific">Pradoshia eiseniae</name>
    <dbReference type="NCBI Taxonomy" id="2064768"/>
    <lineage>
        <taxon>Bacteria</taxon>
        <taxon>Bacillati</taxon>
        <taxon>Bacillota</taxon>
        <taxon>Bacilli</taxon>
        <taxon>Bacillales</taxon>
        <taxon>Bacillaceae</taxon>
        <taxon>Pradoshia</taxon>
    </lineage>
</organism>
<dbReference type="GO" id="GO:0042802">
    <property type="term" value="F:identical protein binding"/>
    <property type="evidence" value="ECO:0007669"/>
    <property type="project" value="TreeGrafter"/>
</dbReference>
<feature type="domain" description="Glucosamine/galactosamine-6-phosphate isomerase" evidence="5">
    <location>
        <begin position="11"/>
        <end position="226"/>
    </location>
</feature>
<dbReference type="HAMAP" id="MF_01241">
    <property type="entry name" value="GlcN6P_deamin"/>
    <property type="match status" value="1"/>
</dbReference>
<dbReference type="InterPro" id="IPR004547">
    <property type="entry name" value="Glucosamine6P_isomerase"/>
</dbReference>
<dbReference type="GO" id="GO:0006046">
    <property type="term" value="P:N-acetylglucosamine catabolic process"/>
    <property type="evidence" value="ECO:0007669"/>
    <property type="project" value="UniProtKB-UniRule"/>
</dbReference>
<comment type="catalytic activity">
    <reaction evidence="1 4">
        <text>alpha-D-glucosamine 6-phosphate + H2O = beta-D-fructose 6-phosphate + NH4(+)</text>
        <dbReference type="Rhea" id="RHEA:12172"/>
        <dbReference type="ChEBI" id="CHEBI:15377"/>
        <dbReference type="ChEBI" id="CHEBI:28938"/>
        <dbReference type="ChEBI" id="CHEBI:57634"/>
        <dbReference type="ChEBI" id="CHEBI:75989"/>
        <dbReference type="EC" id="3.5.99.6"/>
    </reaction>
</comment>
<dbReference type="GO" id="GO:0005737">
    <property type="term" value="C:cytoplasm"/>
    <property type="evidence" value="ECO:0007669"/>
    <property type="project" value="TreeGrafter"/>
</dbReference>
<dbReference type="Proteomes" id="UP000239663">
    <property type="component" value="Unassembled WGS sequence"/>
</dbReference>
<dbReference type="GO" id="GO:0006043">
    <property type="term" value="P:glucosamine catabolic process"/>
    <property type="evidence" value="ECO:0007669"/>
    <property type="project" value="TreeGrafter"/>
</dbReference>
<comment type="pathway">
    <text evidence="4">Amino-sugar metabolism; N-acetylneuraminate degradation; D-fructose 6-phosphate from N-acetylneuraminate: step 5/5.</text>
</comment>
<dbReference type="InterPro" id="IPR006148">
    <property type="entry name" value="Glc/Gal-6P_isomerase"/>
</dbReference>
<comment type="similarity">
    <text evidence="4">Belongs to the glucosamine/galactosamine-6-phosphate isomerase family. NagB subfamily.</text>
</comment>
<comment type="caution">
    <text evidence="4">Lacks conserved residue(s) required for the propagation of feature annotation.</text>
</comment>
<protein>
    <recommendedName>
        <fullName evidence="4">Glucosamine-6-phosphate deaminase</fullName>
        <ecNumber evidence="4">3.5.99.6</ecNumber>
    </recommendedName>
    <alternativeName>
        <fullName evidence="4">GlcN6P deaminase</fullName>
        <shortName evidence="4">GNPDA</shortName>
    </alternativeName>
    <alternativeName>
        <fullName evidence="4">Glucosamine-6-phosphate isomerase</fullName>
    </alternativeName>
</protein>
<dbReference type="InterPro" id="IPR037171">
    <property type="entry name" value="NagB/RpiA_transferase-like"/>
</dbReference>
<evidence type="ECO:0000256" key="2">
    <source>
        <dbReference type="ARBA" id="ARBA00022801"/>
    </source>
</evidence>
<keyword evidence="3 4" id="KW-0119">Carbohydrate metabolism</keyword>
<dbReference type="Pfam" id="PF01182">
    <property type="entry name" value="Glucosamine_iso"/>
    <property type="match status" value="1"/>
</dbReference>
<feature type="active site" description="For ring-opening step" evidence="4">
    <location>
        <position position="143"/>
    </location>
</feature>
<dbReference type="GO" id="GO:0004342">
    <property type="term" value="F:glucosamine-6-phosphate deaminase activity"/>
    <property type="evidence" value="ECO:0007669"/>
    <property type="project" value="UniProtKB-UniRule"/>
</dbReference>
<accession>A0A2S7N2R7</accession>
<dbReference type="Gene3D" id="3.40.50.1360">
    <property type="match status" value="1"/>
</dbReference>
<dbReference type="NCBIfam" id="TIGR00502">
    <property type="entry name" value="nagB"/>
    <property type="match status" value="1"/>
</dbReference>
<evidence type="ECO:0000313" key="7">
    <source>
        <dbReference type="Proteomes" id="UP000239663"/>
    </source>
</evidence>
<evidence type="ECO:0000256" key="1">
    <source>
        <dbReference type="ARBA" id="ARBA00000644"/>
    </source>
</evidence>
<dbReference type="PANTHER" id="PTHR11280:SF5">
    <property type="entry name" value="GLUCOSAMINE-6-PHOSPHATE ISOMERASE"/>
    <property type="match status" value="1"/>
</dbReference>
<keyword evidence="2 4" id="KW-0378">Hydrolase</keyword>
<dbReference type="AlphaFoldDB" id="A0A2S7N2R7"/>
<dbReference type="FunFam" id="3.40.50.1360:FF:000003">
    <property type="entry name" value="Glucosamine-6-phosphate deaminase"/>
    <property type="match status" value="1"/>
</dbReference>
<dbReference type="CDD" id="cd01399">
    <property type="entry name" value="GlcN6P_deaminase"/>
    <property type="match status" value="1"/>
</dbReference>
<evidence type="ECO:0000256" key="3">
    <source>
        <dbReference type="ARBA" id="ARBA00023277"/>
    </source>
</evidence>
<dbReference type="SUPFAM" id="SSF100950">
    <property type="entry name" value="NagB/RpiA/CoA transferase-like"/>
    <property type="match status" value="1"/>
</dbReference>
<keyword evidence="7" id="KW-1185">Reference proteome</keyword>
<proteinExistence type="inferred from homology"/>
<dbReference type="InterPro" id="IPR018321">
    <property type="entry name" value="Glucosamine6P_isomerase_CS"/>
</dbReference>
<dbReference type="GO" id="GO:0019262">
    <property type="term" value="P:N-acetylneuraminate catabolic process"/>
    <property type="evidence" value="ECO:0007669"/>
    <property type="project" value="UniProtKB-UniRule"/>
</dbReference>
<comment type="caution">
    <text evidence="6">The sequence shown here is derived from an EMBL/GenBank/DDBJ whole genome shotgun (WGS) entry which is preliminary data.</text>
</comment>
<dbReference type="EMBL" id="PKOZ01000002">
    <property type="protein sequence ID" value="PQD96317.1"/>
    <property type="molecule type" value="Genomic_DNA"/>
</dbReference>